<protein>
    <recommendedName>
        <fullName evidence="1">Ribosomal RNA large subunit methyltransferase K/L-like methyltransferase domain-containing protein</fullName>
    </recommendedName>
</protein>
<dbReference type="GO" id="GO:0030488">
    <property type="term" value="P:tRNA methylation"/>
    <property type="evidence" value="ECO:0007669"/>
    <property type="project" value="TreeGrafter"/>
</dbReference>
<accession>A0A0P8YXS4</accession>
<dbReference type="Pfam" id="PF01170">
    <property type="entry name" value="UPF0020"/>
    <property type="match status" value="1"/>
</dbReference>
<proteinExistence type="predicted"/>
<sequence>MYLYILSKPSNQEKIAELECLMLTGTKTDKSYAISPNYTDLKRAAYIDFSVDIHAEDYSLNNLYKKIEKLNLSRERFRVRFINVHEHIDFHERKRVEREISDLFLTAPDLKNPLTDFIVTRIDQKWLFGEFVEKSPNRWLIFNKKPHTFCNALPSRMARALVNIAACNSTDIKLVDPCCGVGTVLLEALDMGIDAEGYDINEIVVNNANLNLVHFGFESKVTCLDASHIKGMYDVSVIDLPYGVLSKKGSDKYDSIIGNARDLCKRAVILSSRDIQNIILSCGFKVIEYIILPKGGLDRHIAVCE</sequence>
<dbReference type="AlphaFoldDB" id="A0A0P8YXS4"/>
<evidence type="ECO:0000259" key="1">
    <source>
        <dbReference type="Pfam" id="PF01170"/>
    </source>
</evidence>
<dbReference type="OrthoDB" id="9791556at2"/>
<dbReference type="InterPro" id="IPR029063">
    <property type="entry name" value="SAM-dependent_MTases_sf"/>
</dbReference>
<dbReference type="PANTHER" id="PTHR14911:SF13">
    <property type="entry name" value="TRNA (GUANINE(6)-N2)-METHYLTRANSFERASE THUMP3"/>
    <property type="match status" value="1"/>
</dbReference>
<evidence type="ECO:0000313" key="3">
    <source>
        <dbReference type="Proteomes" id="UP000050326"/>
    </source>
</evidence>
<reference evidence="2 3" key="1">
    <citation type="submission" date="2015-09" db="EMBL/GenBank/DDBJ databases">
        <title>Genome sequence of Oxobacter pfennigii DSM 3222.</title>
        <authorList>
            <person name="Poehlein A."/>
            <person name="Bengelsdorf F.R."/>
            <person name="Schiel-Bengelsdorf B."/>
            <person name="Duerre P."/>
            <person name="Daniel R."/>
        </authorList>
    </citation>
    <scope>NUCLEOTIDE SEQUENCE [LARGE SCALE GENOMIC DNA]</scope>
    <source>
        <strain evidence="2 3">DSM 3222</strain>
    </source>
</reference>
<dbReference type="GO" id="GO:0016423">
    <property type="term" value="F:tRNA (guanine) methyltransferase activity"/>
    <property type="evidence" value="ECO:0007669"/>
    <property type="project" value="TreeGrafter"/>
</dbReference>
<dbReference type="SUPFAM" id="SSF53335">
    <property type="entry name" value="S-adenosyl-L-methionine-dependent methyltransferases"/>
    <property type="match status" value="1"/>
</dbReference>
<keyword evidence="3" id="KW-1185">Reference proteome</keyword>
<dbReference type="PANTHER" id="PTHR14911">
    <property type="entry name" value="THUMP DOMAIN-CONTAINING"/>
    <property type="match status" value="1"/>
</dbReference>
<dbReference type="Proteomes" id="UP000050326">
    <property type="component" value="Unassembled WGS sequence"/>
</dbReference>
<gene>
    <name evidence="2" type="ORF">OXPF_16460</name>
</gene>
<evidence type="ECO:0000313" key="2">
    <source>
        <dbReference type="EMBL" id="KPU44563.1"/>
    </source>
</evidence>
<name>A0A0P8YXS4_9CLOT</name>
<dbReference type="RefSeq" id="WP_152967724.1">
    <property type="nucleotide sequence ID" value="NZ_LKET01000029.1"/>
</dbReference>
<dbReference type="EMBL" id="LKET01000029">
    <property type="protein sequence ID" value="KPU44563.1"/>
    <property type="molecule type" value="Genomic_DNA"/>
</dbReference>
<comment type="caution">
    <text evidence="2">The sequence shown here is derived from an EMBL/GenBank/DDBJ whole genome shotgun (WGS) entry which is preliminary data.</text>
</comment>
<organism evidence="2 3">
    <name type="scientific">Oxobacter pfennigii</name>
    <dbReference type="NCBI Taxonomy" id="36849"/>
    <lineage>
        <taxon>Bacteria</taxon>
        <taxon>Bacillati</taxon>
        <taxon>Bacillota</taxon>
        <taxon>Clostridia</taxon>
        <taxon>Eubacteriales</taxon>
        <taxon>Clostridiaceae</taxon>
        <taxon>Oxobacter</taxon>
    </lineage>
</organism>
<dbReference type="Gene3D" id="3.40.50.150">
    <property type="entry name" value="Vaccinia Virus protein VP39"/>
    <property type="match status" value="1"/>
</dbReference>
<dbReference type="InterPro" id="IPR000241">
    <property type="entry name" value="RlmKL-like_Mtase"/>
</dbReference>
<feature type="domain" description="Ribosomal RNA large subunit methyltransferase K/L-like methyltransferase" evidence="1">
    <location>
        <begin position="152"/>
        <end position="245"/>
    </location>
</feature>